<evidence type="ECO:0000259" key="4">
    <source>
        <dbReference type="Pfam" id="PF01301"/>
    </source>
</evidence>
<dbReference type="InterPro" id="IPR017853">
    <property type="entry name" value="GH"/>
</dbReference>
<accession>A0A7R9MP12</accession>
<dbReference type="SUPFAM" id="SSF51445">
    <property type="entry name" value="(Trans)glycosidases"/>
    <property type="match status" value="1"/>
</dbReference>
<sequence length="311" mass="36248">SVDFTLNGKKITLFSGSLHYFRLPKDYWKDRLLKFRAAGLNTVQTYSPWNLHEETPDNWDFETGYLNLKDFLEAVKAADMFVMYRIGPYMCGEWDLGGYPSWLLRDPNMKLRSNYKPHLDATEKYYNKVLDIINDYQFTKGGPIIAMQFENEFGGIHSNDDKEYFEFMKNVIDSHGFKELLTNCDPFDTAADAAKNVLQDVLETDNFQSDSLNLLTKLREAQPNKPLYVSEFWPGWFDQWGDDKHHTYDVNVFENEITDVLFKANSSVNFYMFFGGTNFGFMNGDTVVTSYDYDAPLSETGMFLFEMCYEN</sequence>
<keyword evidence="6" id="KW-1185">Reference proteome</keyword>
<evidence type="ECO:0000256" key="1">
    <source>
        <dbReference type="ARBA" id="ARBA00009809"/>
    </source>
</evidence>
<dbReference type="OrthoDB" id="6494933at2759"/>
<evidence type="ECO:0000313" key="5">
    <source>
        <dbReference type="EMBL" id="CAD7662932.1"/>
    </source>
</evidence>
<dbReference type="EMBL" id="CAJPVJ010030020">
    <property type="protein sequence ID" value="CAG2180069.1"/>
    <property type="molecule type" value="Genomic_DNA"/>
</dbReference>
<dbReference type="GO" id="GO:0004553">
    <property type="term" value="F:hydrolase activity, hydrolyzing O-glycosyl compounds"/>
    <property type="evidence" value="ECO:0007669"/>
    <property type="project" value="InterPro"/>
</dbReference>
<dbReference type="Pfam" id="PF01301">
    <property type="entry name" value="Glyco_hydro_35"/>
    <property type="match status" value="1"/>
</dbReference>
<gene>
    <name evidence="5" type="ORF">ONB1V03_LOCUS19492</name>
</gene>
<evidence type="ECO:0000256" key="2">
    <source>
        <dbReference type="ARBA" id="ARBA00022801"/>
    </source>
</evidence>
<dbReference type="InterPro" id="IPR031330">
    <property type="entry name" value="Gly_Hdrlase_35_cat"/>
</dbReference>
<keyword evidence="3" id="KW-0326">Glycosidase</keyword>
<organism evidence="5">
    <name type="scientific">Oppiella nova</name>
    <dbReference type="NCBI Taxonomy" id="334625"/>
    <lineage>
        <taxon>Eukaryota</taxon>
        <taxon>Metazoa</taxon>
        <taxon>Ecdysozoa</taxon>
        <taxon>Arthropoda</taxon>
        <taxon>Chelicerata</taxon>
        <taxon>Arachnida</taxon>
        <taxon>Acari</taxon>
        <taxon>Acariformes</taxon>
        <taxon>Sarcoptiformes</taxon>
        <taxon>Oribatida</taxon>
        <taxon>Brachypylina</taxon>
        <taxon>Oppioidea</taxon>
        <taxon>Oppiidae</taxon>
        <taxon>Oppiella</taxon>
    </lineage>
</organism>
<dbReference type="AlphaFoldDB" id="A0A7R9MP12"/>
<dbReference type="GO" id="GO:0005975">
    <property type="term" value="P:carbohydrate metabolic process"/>
    <property type="evidence" value="ECO:0007669"/>
    <property type="project" value="InterPro"/>
</dbReference>
<proteinExistence type="inferred from homology"/>
<evidence type="ECO:0000256" key="3">
    <source>
        <dbReference type="ARBA" id="ARBA00023295"/>
    </source>
</evidence>
<dbReference type="InterPro" id="IPR019801">
    <property type="entry name" value="Glyco_hydro_35_CS"/>
</dbReference>
<dbReference type="PROSITE" id="PS01182">
    <property type="entry name" value="GLYCOSYL_HYDROL_F35"/>
    <property type="match status" value="1"/>
</dbReference>
<dbReference type="InterPro" id="IPR001944">
    <property type="entry name" value="Glycoside_Hdrlase_35"/>
</dbReference>
<comment type="similarity">
    <text evidence="1">Belongs to the glycosyl hydrolase 35 family.</text>
</comment>
<feature type="non-terminal residue" evidence="5">
    <location>
        <position position="1"/>
    </location>
</feature>
<feature type="domain" description="Glycoside hydrolase 35 catalytic" evidence="4">
    <location>
        <begin position="4"/>
        <end position="302"/>
    </location>
</feature>
<name>A0A7R9MP12_9ACAR</name>
<reference evidence="5" key="1">
    <citation type="submission" date="2020-11" db="EMBL/GenBank/DDBJ databases">
        <authorList>
            <person name="Tran Van P."/>
        </authorList>
    </citation>
    <scope>NUCLEOTIDE SEQUENCE</scope>
</reference>
<dbReference type="Proteomes" id="UP000728032">
    <property type="component" value="Unassembled WGS sequence"/>
</dbReference>
<dbReference type="PRINTS" id="PR00742">
    <property type="entry name" value="GLHYDRLASE35"/>
</dbReference>
<dbReference type="Gene3D" id="3.20.20.80">
    <property type="entry name" value="Glycosidases"/>
    <property type="match status" value="1"/>
</dbReference>
<dbReference type="PANTHER" id="PTHR23421">
    <property type="entry name" value="BETA-GALACTOSIDASE RELATED"/>
    <property type="match status" value="1"/>
</dbReference>
<keyword evidence="2" id="KW-0378">Hydrolase</keyword>
<protein>
    <recommendedName>
        <fullName evidence="4">Glycoside hydrolase 35 catalytic domain-containing protein</fullName>
    </recommendedName>
</protein>
<feature type="non-terminal residue" evidence="5">
    <location>
        <position position="311"/>
    </location>
</feature>
<evidence type="ECO:0000313" key="6">
    <source>
        <dbReference type="Proteomes" id="UP000728032"/>
    </source>
</evidence>
<dbReference type="EMBL" id="OC944845">
    <property type="protein sequence ID" value="CAD7662932.1"/>
    <property type="molecule type" value="Genomic_DNA"/>
</dbReference>